<proteinExistence type="predicted"/>
<protein>
    <submittedName>
        <fullName evidence="2">Uncharacterized protein</fullName>
    </submittedName>
</protein>
<evidence type="ECO:0000256" key="1">
    <source>
        <dbReference type="SAM" id="MobiDB-lite"/>
    </source>
</evidence>
<dbReference type="AlphaFoldDB" id="A0A2Z5FW93"/>
<organism evidence="2 3">
    <name type="scientific">Acidisarcina polymorpha</name>
    <dbReference type="NCBI Taxonomy" id="2211140"/>
    <lineage>
        <taxon>Bacteria</taxon>
        <taxon>Pseudomonadati</taxon>
        <taxon>Acidobacteriota</taxon>
        <taxon>Terriglobia</taxon>
        <taxon>Terriglobales</taxon>
        <taxon>Acidobacteriaceae</taxon>
        <taxon>Acidisarcina</taxon>
    </lineage>
</organism>
<name>A0A2Z5FW93_9BACT</name>
<sequence length="68" mass="7268">MEGVGHALDEVFLSYCRHDLSSIARGGAGWRHEGSSFSEMHGVSSANDRKNVDSVEASCGSRSRSALI</sequence>
<dbReference type="KEGG" id="abas:ACPOL_1786"/>
<gene>
    <name evidence="2" type="ORF">ACPOL_1786</name>
</gene>
<evidence type="ECO:0000313" key="3">
    <source>
        <dbReference type="Proteomes" id="UP000253606"/>
    </source>
</evidence>
<dbReference type="Proteomes" id="UP000253606">
    <property type="component" value="Chromosome"/>
</dbReference>
<keyword evidence="3" id="KW-1185">Reference proteome</keyword>
<accession>A0A2Z5FW93</accession>
<dbReference type="EMBL" id="CP030840">
    <property type="protein sequence ID" value="AXC11128.1"/>
    <property type="molecule type" value="Genomic_DNA"/>
</dbReference>
<evidence type="ECO:0000313" key="2">
    <source>
        <dbReference type="EMBL" id="AXC11128.1"/>
    </source>
</evidence>
<reference evidence="2 3" key="1">
    <citation type="journal article" date="2018" name="Front. Microbiol.">
        <title>Hydrolytic Capabilities as a Key to Environmental Success: Chitinolytic and Cellulolytic Acidobacteria From Acidic Sub-arctic Soils and Boreal Peatlands.</title>
        <authorList>
            <person name="Belova S.E."/>
            <person name="Ravin N.V."/>
            <person name="Pankratov T.A."/>
            <person name="Rakitin A.L."/>
            <person name="Ivanova A.A."/>
            <person name="Beletsky A.V."/>
            <person name="Mardanov A.V."/>
            <person name="Sinninghe Damste J.S."/>
            <person name="Dedysh S.N."/>
        </authorList>
    </citation>
    <scope>NUCLEOTIDE SEQUENCE [LARGE SCALE GENOMIC DNA]</scope>
    <source>
        <strain evidence="2 3">SBC82</strain>
    </source>
</reference>
<feature type="region of interest" description="Disordered" evidence="1">
    <location>
        <begin position="27"/>
        <end position="68"/>
    </location>
</feature>